<feature type="transmembrane region" description="Helical" evidence="8">
    <location>
        <begin position="373"/>
        <end position="394"/>
    </location>
</feature>
<feature type="transmembrane region" description="Helical" evidence="8">
    <location>
        <begin position="136"/>
        <end position="158"/>
    </location>
</feature>
<dbReference type="CDD" id="cd06261">
    <property type="entry name" value="TM_PBP2"/>
    <property type="match status" value="2"/>
</dbReference>
<dbReference type="InterPro" id="IPR000515">
    <property type="entry name" value="MetI-like"/>
</dbReference>
<feature type="transmembrane region" description="Helical" evidence="8">
    <location>
        <begin position="14"/>
        <end position="37"/>
    </location>
</feature>
<dbReference type="SUPFAM" id="SSF161098">
    <property type="entry name" value="MetI-like"/>
    <property type="match status" value="2"/>
</dbReference>
<dbReference type="GO" id="GO:0055085">
    <property type="term" value="P:transmembrane transport"/>
    <property type="evidence" value="ECO:0007669"/>
    <property type="project" value="InterPro"/>
</dbReference>
<comment type="similarity">
    <text evidence="8">Belongs to the binding-protein-dependent transport system permease family.</text>
</comment>
<dbReference type="InterPro" id="IPR035906">
    <property type="entry name" value="MetI-like_sf"/>
</dbReference>
<feature type="transmembrane region" description="Helical" evidence="8">
    <location>
        <begin position="469"/>
        <end position="486"/>
    </location>
</feature>
<feature type="transmembrane region" description="Helical" evidence="8">
    <location>
        <begin position="291"/>
        <end position="311"/>
    </location>
</feature>
<comment type="subcellular location">
    <subcellularLocation>
        <location evidence="1">Cell inner membrane</location>
        <topology evidence="1">Multi-pass membrane protein</topology>
    </subcellularLocation>
    <subcellularLocation>
        <location evidence="8">Cell membrane</location>
        <topology evidence="8">Multi-pass membrane protein</topology>
    </subcellularLocation>
</comment>
<dbReference type="PANTHER" id="PTHR43357">
    <property type="entry name" value="INNER MEMBRANE ABC TRANSPORTER PERMEASE PROTEIN YDCV"/>
    <property type="match status" value="1"/>
</dbReference>
<keyword evidence="6 8" id="KW-1133">Transmembrane helix</keyword>
<evidence type="ECO:0000313" key="11">
    <source>
        <dbReference type="Proteomes" id="UP000095658"/>
    </source>
</evidence>
<dbReference type="PANTHER" id="PTHR43357:SF3">
    <property type="entry name" value="FE(3+)-TRANSPORT SYSTEM PERMEASE PROTEIN FBPB 2"/>
    <property type="match status" value="1"/>
</dbReference>
<evidence type="ECO:0000256" key="5">
    <source>
        <dbReference type="ARBA" id="ARBA00022692"/>
    </source>
</evidence>
<protein>
    <submittedName>
        <fullName evidence="10">Iron ABC transporter</fullName>
    </submittedName>
</protein>
<sequence length="546" mass="61887">MNVFRFFRLHANSWSIMSIIFMLLILSPTLSIFVQIFEKPNENWTHIQEFLLKNYIQNTITIVFFTGLFSILVGVSLAWFVTAYTFPLRRFFKWGLILPLAIPPYIGAYTYHGIVNYTGVLQSTLRNEFNITANPAYFDIMNIPGAIFIFTIFLYPYVYIITRAYLEQQSASLIENARLLGSGPLELFFHVIMPISRTAIIGGASLVILEVLNDYGVVSYFGIQVFTTAIFQAWFGMSDVASAIKLAGMLMAIVFLILFLEKVLRGRKQYSYSNAKVRPLEPISLSREKTILLFVYVLFIFTIGFLIPFVQLFQWMMLTYEKVISPDFLQLIFNSVYVSLISSFLIMIIALVIGNFTRLADSPWSKAVSRITVLGYSIPGAVIAIGVLTFFLWLDRHLNMVYTALGIDAPIILSLSLVMLIFAYVSRFLAIGFNPVDAGFDKIGRSFTEASRLLGTSLMRTFFKVDLPMIRGAVFGGFTLVFIEVMKELPLTLLLQPFNFYTLSTKAFQYANDEAVHEAALASMLIILISGLSIFVFHAVLEKEKK</sequence>
<feature type="transmembrane region" description="Helical" evidence="8">
    <location>
        <begin position="94"/>
        <end position="115"/>
    </location>
</feature>
<feature type="domain" description="ABC transmembrane type-1" evidence="9">
    <location>
        <begin position="332"/>
        <end position="538"/>
    </location>
</feature>
<keyword evidence="7 8" id="KW-0472">Membrane</keyword>
<dbReference type="STRING" id="1714016.BA724_11420"/>
<evidence type="ECO:0000256" key="2">
    <source>
        <dbReference type="ARBA" id="ARBA00022448"/>
    </source>
</evidence>
<proteinExistence type="inferred from homology"/>
<dbReference type="Pfam" id="PF00528">
    <property type="entry name" value="BPD_transp_1"/>
    <property type="match status" value="2"/>
</dbReference>
<evidence type="ECO:0000256" key="8">
    <source>
        <dbReference type="RuleBase" id="RU363032"/>
    </source>
</evidence>
<evidence type="ECO:0000259" key="9">
    <source>
        <dbReference type="PROSITE" id="PS50928"/>
    </source>
</evidence>
<dbReference type="EMBL" id="MAMP01000024">
    <property type="protein sequence ID" value="OES44020.1"/>
    <property type="molecule type" value="Genomic_DNA"/>
</dbReference>
<feature type="transmembrane region" description="Helical" evidence="8">
    <location>
        <begin position="331"/>
        <end position="353"/>
    </location>
</feature>
<dbReference type="GO" id="GO:0005886">
    <property type="term" value="C:plasma membrane"/>
    <property type="evidence" value="ECO:0007669"/>
    <property type="project" value="UniProtKB-SubCell"/>
</dbReference>
<feature type="transmembrane region" description="Helical" evidence="8">
    <location>
        <begin position="58"/>
        <end position="82"/>
    </location>
</feature>
<dbReference type="OrthoDB" id="9776648at2"/>
<gene>
    <name evidence="10" type="ORF">BA724_11420</name>
</gene>
<evidence type="ECO:0000256" key="1">
    <source>
        <dbReference type="ARBA" id="ARBA00004429"/>
    </source>
</evidence>
<keyword evidence="11" id="KW-1185">Reference proteome</keyword>
<feature type="transmembrane region" description="Helical" evidence="8">
    <location>
        <begin position="400"/>
        <end position="425"/>
    </location>
</feature>
<name>A0A1E7DLR4_9BACI</name>
<reference evidence="10 11" key="1">
    <citation type="submission" date="2016-06" db="EMBL/GenBank/DDBJ databases">
        <title>Domibacillus iocasae genome sequencing.</title>
        <authorList>
            <person name="Verma A."/>
            <person name="Pal Y."/>
            <person name="Ojha A.K."/>
            <person name="Krishnamurthi S."/>
        </authorList>
    </citation>
    <scope>NUCLEOTIDE SEQUENCE [LARGE SCALE GENOMIC DNA]</scope>
    <source>
        <strain evidence="10 11">DSM 29979</strain>
    </source>
</reference>
<comment type="caution">
    <text evidence="10">The sequence shown here is derived from an EMBL/GenBank/DDBJ whole genome shotgun (WGS) entry which is preliminary data.</text>
</comment>
<keyword evidence="3" id="KW-1003">Cell membrane</keyword>
<keyword evidence="2 8" id="KW-0813">Transport</keyword>
<dbReference type="PROSITE" id="PS50928">
    <property type="entry name" value="ABC_TM1"/>
    <property type="match status" value="2"/>
</dbReference>
<keyword evidence="5 8" id="KW-0812">Transmembrane</keyword>
<evidence type="ECO:0000256" key="4">
    <source>
        <dbReference type="ARBA" id="ARBA00022519"/>
    </source>
</evidence>
<evidence type="ECO:0000256" key="3">
    <source>
        <dbReference type="ARBA" id="ARBA00022475"/>
    </source>
</evidence>
<organism evidence="10 11">
    <name type="scientific">Domibacillus iocasae</name>
    <dbReference type="NCBI Taxonomy" id="1714016"/>
    <lineage>
        <taxon>Bacteria</taxon>
        <taxon>Bacillati</taxon>
        <taxon>Bacillota</taxon>
        <taxon>Bacilli</taxon>
        <taxon>Bacillales</taxon>
        <taxon>Bacillaceae</taxon>
        <taxon>Domibacillus</taxon>
    </lineage>
</organism>
<evidence type="ECO:0000256" key="7">
    <source>
        <dbReference type="ARBA" id="ARBA00023136"/>
    </source>
</evidence>
<dbReference type="RefSeq" id="WP_069939798.1">
    <property type="nucleotide sequence ID" value="NZ_MAMP01000024.1"/>
</dbReference>
<feature type="transmembrane region" description="Helical" evidence="8">
    <location>
        <begin position="519"/>
        <end position="541"/>
    </location>
</feature>
<keyword evidence="4" id="KW-0997">Cell inner membrane</keyword>
<evidence type="ECO:0000256" key="6">
    <source>
        <dbReference type="ARBA" id="ARBA00022989"/>
    </source>
</evidence>
<feature type="transmembrane region" description="Helical" evidence="8">
    <location>
        <begin position="241"/>
        <end position="260"/>
    </location>
</feature>
<feature type="transmembrane region" description="Helical" evidence="8">
    <location>
        <begin position="215"/>
        <end position="235"/>
    </location>
</feature>
<accession>A0A1E7DLR4</accession>
<evidence type="ECO:0000313" key="10">
    <source>
        <dbReference type="EMBL" id="OES44020.1"/>
    </source>
</evidence>
<feature type="transmembrane region" description="Helical" evidence="8">
    <location>
        <begin position="187"/>
        <end position="208"/>
    </location>
</feature>
<feature type="domain" description="ABC transmembrane type-1" evidence="9">
    <location>
        <begin position="56"/>
        <end position="259"/>
    </location>
</feature>
<dbReference type="Proteomes" id="UP000095658">
    <property type="component" value="Unassembled WGS sequence"/>
</dbReference>
<dbReference type="AlphaFoldDB" id="A0A1E7DLR4"/>
<dbReference type="Gene3D" id="1.10.3720.10">
    <property type="entry name" value="MetI-like"/>
    <property type="match status" value="2"/>
</dbReference>